<reference evidence="1" key="1">
    <citation type="submission" date="2022-02" db="EMBL/GenBank/DDBJ databases">
        <title>Plant Genome Project.</title>
        <authorList>
            <person name="Zhang R.-G."/>
        </authorList>
    </citation>
    <scope>NUCLEOTIDE SEQUENCE</scope>
    <source>
        <strain evidence="1">AT1</strain>
    </source>
</reference>
<evidence type="ECO:0000313" key="2">
    <source>
        <dbReference type="Proteomes" id="UP001062846"/>
    </source>
</evidence>
<name>A0ACC0NF13_RHOML</name>
<protein>
    <submittedName>
        <fullName evidence="1">Uncharacterized protein</fullName>
    </submittedName>
</protein>
<dbReference type="EMBL" id="CM046393">
    <property type="protein sequence ID" value="KAI8551451.1"/>
    <property type="molecule type" value="Genomic_DNA"/>
</dbReference>
<accession>A0ACC0NF13</accession>
<keyword evidence="2" id="KW-1185">Reference proteome</keyword>
<evidence type="ECO:0000313" key="1">
    <source>
        <dbReference type="EMBL" id="KAI8551451.1"/>
    </source>
</evidence>
<proteinExistence type="predicted"/>
<sequence>MLKLPSICSYIAVYHGKFGPLFWIGGKFSGSAFLSSRSCILVVRERVLEFGEMYLGGLFLCNSLVYLDNEEWGHFQQWFNTGMGGYGSYLKTRVAMWMKAKFDIKVHTVEDFKGYLDGIRKMKL</sequence>
<comment type="caution">
    <text evidence="1">The sequence shown here is derived from an EMBL/GenBank/DDBJ whole genome shotgun (WGS) entry which is preliminary data.</text>
</comment>
<gene>
    <name evidence="1" type="ORF">RHMOL_Rhmol06G0186800</name>
</gene>
<organism evidence="1 2">
    <name type="scientific">Rhododendron molle</name>
    <name type="common">Chinese azalea</name>
    <name type="synonym">Azalea mollis</name>
    <dbReference type="NCBI Taxonomy" id="49168"/>
    <lineage>
        <taxon>Eukaryota</taxon>
        <taxon>Viridiplantae</taxon>
        <taxon>Streptophyta</taxon>
        <taxon>Embryophyta</taxon>
        <taxon>Tracheophyta</taxon>
        <taxon>Spermatophyta</taxon>
        <taxon>Magnoliopsida</taxon>
        <taxon>eudicotyledons</taxon>
        <taxon>Gunneridae</taxon>
        <taxon>Pentapetalae</taxon>
        <taxon>asterids</taxon>
        <taxon>Ericales</taxon>
        <taxon>Ericaceae</taxon>
        <taxon>Ericoideae</taxon>
        <taxon>Rhodoreae</taxon>
        <taxon>Rhododendron</taxon>
    </lineage>
</organism>
<dbReference type="Proteomes" id="UP001062846">
    <property type="component" value="Chromosome 6"/>
</dbReference>